<evidence type="ECO:0000256" key="1">
    <source>
        <dbReference type="SAM" id="MobiDB-lite"/>
    </source>
</evidence>
<dbReference type="Gene3D" id="3.30.1360.60">
    <property type="entry name" value="Glucose permease domain IIB"/>
    <property type="match status" value="1"/>
</dbReference>
<keyword evidence="2" id="KW-1133">Transmembrane helix</keyword>
<dbReference type="EMBL" id="BSER01000007">
    <property type="protein sequence ID" value="GLJ95107.1"/>
    <property type="molecule type" value="Genomic_DNA"/>
</dbReference>
<protein>
    <submittedName>
        <fullName evidence="3">Uncharacterized protein</fullName>
    </submittedName>
</protein>
<reference evidence="3" key="1">
    <citation type="journal article" date="2014" name="Int. J. Syst. Evol. Microbiol.">
        <title>Complete genome sequence of Corynebacterium casei LMG S-19264T (=DSM 44701T), isolated from a smear-ripened cheese.</title>
        <authorList>
            <consortium name="US DOE Joint Genome Institute (JGI-PGF)"/>
            <person name="Walter F."/>
            <person name="Albersmeier A."/>
            <person name="Kalinowski J."/>
            <person name="Ruckert C."/>
        </authorList>
    </citation>
    <scope>NUCLEOTIDE SEQUENCE</scope>
    <source>
        <strain evidence="3">VKM Ac-1940</strain>
    </source>
</reference>
<name>A0A9W6HKZ0_9MICO</name>
<dbReference type="GO" id="GO:0009401">
    <property type="term" value="P:phosphoenolpyruvate-dependent sugar phosphotransferase system"/>
    <property type="evidence" value="ECO:0007669"/>
    <property type="project" value="InterPro"/>
</dbReference>
<keyword evidence="2" id="KW-0812">Transmembrane</keyword>
<reference evidence="3" key="2">
    <citation type="submission" date="2023-01" db="EMBL/GenBank/DDBJ databases">
        <authorList>
            <person name="Sun Q."/>
            <person name="Evtushenko L."/>
        </authorList>
    </citation>
    <scope>NUCLEOTIDE SEQUENCE</scope>
    <source>
        <strain evidence="3">VKM Ac-1940</strain>
    </source>
</reference>
<evidence type="ECO:0000313" key="4">
    <source>
        <dbReference type="Proteomes" id="UP001142291"/>
    </source>
</evidence>
<comment type="caution">
    <text evidence="3">The sequence shown here is derived from an EMBL/GenBank/DDBJ whole genome shotgun (WGS) entry which is preliminary data.</text>
</comment>
<evidence type="ECO:0000256" key="2">
    <source>
        <dbReference type="SAM" id="Phobius"/>
    </source>
</evidence>
<dbReference type="GO" id="GO:0090589">
    <property type="term" value="F:protein-phosphocysteine-trehalose phosphotransferase system transporter activity"/>
    <property type="evidence" value="ECO:0007669"/>
    <property type="project" value="TreeGrafter"/>
</dbReference>
<dbReference type="PANTHER" id="PTHR30175:SF1">
    <property type="entry name" value="PTS SYSTEM ARBUTIN-, CELLOBIOSE-, AND SALICIN-SPECIFIC EIIBC COMPONENT-RELATED"/>
    <property type="match status" value="1"/>
</dbReference>
<keyword evidence="4" id="KW-1185">Reference proteome</keyword>
<evidence type="ECO:0000313" key="3">
    <source>
        <dbReference type="EMBL" id="GLJ95107.1"/>
    </source>
</evidence>
<dbReference type="AlphaFoldDB" id="A0A9W6HKZ0"/>
<dbReference type="GO" id="GO:0005886">
    <property type="term" value="C:plasma membrane"/>
    <property type="evidence" value="ECO:0007669"/>
    <property type="project" value="TreeGrafter"/>
</dbReference>
<sequence length="176" mass="17801">MTALPGVITVMENGGQFQVVVGNNVSKVYAGLPTSLTDGDRVADPSAGSGQKVSALSRVIDVISSIFAPILGVLAATGILKGLLIILSTTHVLASSSTTCQIPAVLAQAGAALGVTLRLREKKTKALGFSGSRPGSPRSSASPNRRSTASPCRASAPSSSPRSPARSPAPWWAPAV</sequence>
<gene>
    <name evidence="3" type="ORF">GCM10017591_11690</name>
</gene>
<keyword evidence="2" id="KW-0472">Membrane</keyword>
<dbReference type="InterPro" id="IPR036878">
    <property type="entry name" value="Glu_permease_IIB"/>
</dbReference>
<dbReference type="RefSeq" id="WP_204964555.1">
    <property type="nucleotide sequence ID" value="NZ_BAAAUR010000004.1"/>
</dbReference>
<accession>A0A9W6HKZ0</accession>
<feature type="compositionally biased region" description="Low complexity" evidence="1">
    <location>
        <begin position="130"/>
        <end position="176"/>
    </location>
</feature>
<dbReference type="GO" id="GO:0008982">
    <property type="term" value="F:protein-N(PI)-phosphohistidine-sugar phosphotransferase activity"/>
    <property type="evidence" value="ECO:0007669"/>
    <property type="project" value="InterPro"/>
</dbReference>
<organism evidence="3 4">
    <name type="scientific">Microbacterium dextranolyticum</name>
    <dbReference type="NCBI Taxonomy" id="36806"/>
    <lineage>
        <taxon>Bacteria</taxon>
        <taxon>Bacillati</taxon>
        <taxon>Actinomycetota</taxon>
        <taxon>Actinomycetes</taxon>
        <taxon>Micrococcales</taxon>
        <taxon>Microbacteriaceae</taxon>
        <taxon>Microbacterium</taxon>
    </lineage>
</organism>
<dbReference type="GO" id="GO:0015771">
    <property type="term" value="P:trehalose transport"/>
    <property type="evidence" value="ECO:0007669"/>
    <property type="project" value="TreeGrafter"/>
</dbReference>
<dbReference type="InterPro" id="IPR050558">
    <property type="entry name" value="PTS_Sugar-Specific_Components"/>
</dbReference>
<dbReference type="PANTHER" id="PTHR30175">
    <property type="entry name" value="PHOSPHOTRANSFERASE SYSTEM TRANSPORT PROTEIN"/>
    <property type="match status" value="1"/>
</dbReference>
<feature type="region of interest" description="Disordered" evidence="1">
    <location>
        <begin position="126"/>
        <end position="176"/>
    </location>
</feature>
<dbReference type="Proteomes" id="UP001142291">
    <property type="component" value="Unassembled WGS sequence"/>
</dbReference>
<feature type="transmembrane region" description="Helical" evidence="2">
    <location>
        <begin position="66"/>
        <end position="87"/>
    </location>
</feature>
<proteinExistence type="predicted"/>